<feature type="region of interest" description="Disordered" evidence="1">
    <location>
        <begin position="161"/>
        <end position="224"/>
    </location>
</feature>
<protein>
    <submittedName>
        <fullName evidence="2">Uncharacterized protein</fullName>
    </submittedName>
</protein>
<evidence type="ECO:0000313" key="2">
    <source>
        <dbReference type="Ensembl" id="ENSSSCP00060032757.1"/>
    </source>
</evidence>
<evidence type="ECO:0000256" key="1">
    <source>
        <dbReference type="SAM" id="MobiDB-lite"/>
    </source>
</evidence>
<dbReference type="Proteomes" id="UP000694723">
    <property type="component" value="Unplaced"/>
</dbReference>
<dbReference type="SUPFAM" id="SSF81321">
    <property type="entry name" value="Family A G protein-coupled receptor-like"/>
    <property type="match status" value="1"/>
</dbReference>
<sequence>MDSFLPHFSRLEVGFTSAIAPQVRIPLVTGQGTISRARCFAQTELSFVLGTAESLLRAVMSADRHLASRRALRYPALLSPRLCPVLGLRCWAGRLRVLAEPSAWLFSLPFWGPSCSCDTSSVTARPCCSWYVQTPGPCSSGPSWQPCAPWPAPWRSPACPTAASAAAPSGARLRQGAAPRPPPPAPPTASGLPQPRELPPPGPEPRPGGAAEAHQGACFLQHHRVGPAEPLHLLPEE</sequence>
<accession>A0A8D1W1X5</accession>
<dbReference type="Gene3D" id="1.20.1070.10">
    <property type="entry name" value="Rhodopsin 7-helix transmembrane proteins"/>
    <property type="match status" value="1"/>
</dbReference>
<name>A0A8D1W1X5_PIG</name>
<evidence type="ECO:0000313" key="3">
    <source>
        <dbReference type="Proteomes" id="UP000694723"/>
    </source>
</evidence>
<dbReference type="Ensembl" id="ENSSSCT00060075798.1">
    <property type="protein sequence ID" value="ENSSSCP00060032757.1"/>
    <property type="gene ID" value="ENSSSCG00060055634.1"/>
</dbReference>
<proteinExistence type="predicted"/>
<dbReference type="PANTHER" id="PTHR26453">
    <property type="entry name" value="OLFACTORY RECEPTOR"/>
    <property type="match status" value="1"/>
</dbReference>
<feature type="compositionally biased region" description="Low complexity" evidence="1">
    <location>
        <begin position="161"/>
        <end position="178"/>
    </location>
</feature>
<organism evidence="2 3">
    <name type="scientific">Sus scrofa</name>
    <name type="common">Pig</name>
    <dbReference type="NCBI Taxonomy" id="9823"/>
    <lineage>
        <taxon>Eukaryota</taxon>
        <taxon>Metazoa</taxon>
        <taxon>Chordata</taxon>
        <taxon>Craniata</taxon>
        <taxon>Vertebrata</taxon>
        <taxon>Euteleostomi</taxon>
        <taxon>Mammalia</taxon>
        <taxon>Eutheria</taxon>
        <taxon>Laurasiatheria</taxon>
        <taxon>Artiodactyla</taxon>
        <taxon>Suina</taxon>
        <taxon>Suidae</taxon>
        <taxon>Sus</taxon>
    </lineage>
</organism>
<dbReference type="AlphaFoldDB" id="A0A8D1W1X5"/>
<feature type="compositionally biased region" description="Pro residues" evidence="1">
    <location>
        <begin position="196"/>
        <end position="206"/>
    </location>
</feature>
<reference evidence="2" key="1">
    <citation type="submission" date="2025-08" db="UniProtKB">
        <authorList>
            <consortium name="Ensembl"/>
        </authorList>
    </citation>
    <scope>IDENTIFICATION</scope>
</reference>